<dbReference type="Proteomes" id="UP000029221">
    <property type="component" value="Unassembled WGS sequence"/>
</dbReference>
<keyword evidence="2" id="KW-1185">Reference proteome</keyword>
<sequence length="224" mass="26385">MHFTREEVKEIEKLISLKLKSDTVTQKGIRNKIRRLGFYASDFGLRGGYTVQDFRNIITISDKKVITNTAHLKSDYDRKKVKKAKSASRIKKNSDETYIIDLCDMVLKQKAARQHRFDFLLGDTGIKLPVDAYYSNLNLVIEYYERQHSEAVPHFDKHMTISGVSRGEQRKLYDERRKIELPKNGIDLVIFDYSEFSHHSNKRLLRNRSEDIEVINKKLRNYLK</sequence>
<organism evidence="1 2">
    <name type="scientific">Nonlabens tegetincola</name>
    <dbReference type="NCBI Taxonomy" id="323273"/>
    <lineage>
        <taxon>Bacteria</taxon>
        <taxon>Pseudomonadati</taxon>
        <taxon>Bacteroidota</taxon>
        <taxon>Flavobacteriia</taxon>
        <taxon>Flavobacteriales</taxon>
        <taxon>Flavobacteriaceae</taxon>
        <taxon>Nonlabens</taxon>
    </lineage>
</organism>
<evidence type="ECO:0000313" key="1">
    <source>
        <dbReference type="EMBL" id="GAK96934.1"/>
    </source>
</evidence>
<dbReference type="EMBL" id="BBML01000003">
    <property type="protein sequence ID" value="GAK96934.1"/>
    <property type="molecule type" value="Genomic_DNA"/>
</dbReference>
<evidence type="ECO:0000313" key="2">
    <source>
        <dbReference type="Proteomes" id="UP000029221"/>
    </source>
</evidence>
<protein>
    <submittedName>
        <fullName evidence="1">Uncharacterized protein</fullName>
    </submittedName>
</protein>
<proteinExistence type="predicted"/>
<dbReference type="eggNOG" id="ENOG5033AMT">
    <property type="taxonomic scope" value="Bacteria"/>
</dbReference>
<comment type="caution">
    <text evidence="1">The sequence shown here is derived from an EMBL/GenBank/DDBJ whole genome shotgun (WGS) entry which is preliminary data.</text>
</comment>
<name>A0A090Q1G8_9FLAO</name>
<gene>
    <name evidence="1" type="ORF">JCM19294_1243</name>
</gene>
<accession>A0A090Q1G8</accession>
<dbReference type="AlphaFoldDB" id="A0A090Q1G8"/>
<reference evidence="1" key="1">
    <citation type="journal article" date="2014" name="Genome Announc.">
        <title>Draft Genome Sequences of Marine Flavobacterium Nonlabens Strains NR17, NR24, NR27, NR32, NR33, and Ara13.</title>
        <authorList>
            <person name="Nakanishi M."/>
            <person name="Meirelles P."/>
            <person name="Suzuki R."/>
            <person name="Takatani N."/>
            <person name="Mino S."/>
            <person name="Suda W."/>
            <person name="Oshima K."/>
            <person name="Hattori M."/>
            <person name="Ohkuma M."/>
            <person name="Hosokawa M."/>
            <person name="Miyashita K."/>
            <person name="Thompson F.L."/>
            <person name="Niwa A."/>
            <person name="Sawabe T."/>
            <person name="Sawabe T."/>
        </authorList>
    </citation>
    <scope>NUCLEOTIDE SEQUENCE [LARGE SCALE GENOMIC DNA]</scope>
    <source>
        <strain evidence="1">JCM 19294</strain>
    </source>
</reference>